<keyword evidence="1" id="KW-0732">Signal</keyword>
<dbReference type="OrthoDB" id="7416805at2"/>
<evidence type="ECO:0000313" key="3">
    <source>
        <dbReference type="Proteomes" id="UP000290958"/>
    </source>
</evidence>
<dbReference type="RefSeq" id="WP_129402783.1">
    <property type="nucleotide sequence ID" value="NZ_SBKP01000001.1"/>
</dbReference>
<reference evidence="3" key="1">
    <citation type="submission" date="2019-01" db="EMBL/GenBank/DDBJ databases">
        <title>Cytophagaceae bacterium strain CAR-16.</title>
        <authorList>
            <person name="Chen W.-M."/>
        </authorList>
    </citation>
    <scope>NUCLEOTIDE SEQUENCE [LARGE SCALE GENOMIC DNA]</scope>
    <source>
        <strain evidence="3">CHR27</strain>
    </source>
</reference>
<evidence type="ECO:0000256" key="1">
    <source>
        <dbReference type="SAM" id="SignalP"/>
    </source>
</evidence>
<name>A0A4V1N458_9SPHN</name>
<feature type="chain" id="PRO_5020584398" description="Preprotein translocase subunit YajC" evidence="1">
    <location>
        <begin position="23"/>
        <end position="530"/>
    </location>
</feature>
<keyword evidence="3" id="KW-1185">Reference proteome</keyword>
<dbReference type="Proteomes" id="UP000290958">
    <property type="component" value="Unassembled WGS sequence"/>
</dbReference>
<dbReference type="EMBL" id="SBKP01000001">
    <property type="protein sequence ID" value="RXR31016.1"/>
    <property type="molecule type" value="Genomic_DNA"/>
</dbReference>
<accession>A0A4V1N458</accession>
<proteinExistence type="predicted"/>
<evidence type="ECO:0000313" key="2">
    <source>
        <dbReference type="EMBL" id="RXR31016.1"/>
    </source>
</evidence>
<dbReference type="AlphaFoldDB" id="A0A4V1N458"/>
<gene>
    <name evidence="2" type="ORF">EQG66_01680</name>
</gene>
<evidence type="ECO:0008006" key="4">
    <source>
        <dbReference type="Google" id="ProtNLM"/>
    </source>
</evidence>
<sequence length="530" mass="56798">MRSSLLALTALAATASSHPVLARTEVHPYIEANQTFVANLKGGAEDVLTYTSLAAGVDATFQTARTEVRADARYEHQFGWGKRAPDSDILSGMLRGRYAVIPSKLSIEGGALATRVRTDGLSSANGGTLITAGDSVSQLYSLYAGPTLTTHVNDLSVNAAYRIGYTRIEDDVNLSVGGIPAFGVFDESVYQSATASVGMQPGPLPFGWALGVGYDREDASELDQRYQDKWIRGDVTVPVSPTLALVGGVGYEDIKIDQRAALVDGAGNPVLDGKGRLISDTSVPRLIAYDTEGLIWDAGVLWRPSRRTSLEARIGERYDSMHYIGSFTWRASPHSLLQIAYFDRIDSFGRALHGNLVALPTDFTAGRNPFSGDLTGCVSGQNGGTCLNDTLAAINGSNFRHRGIAAQYGWTGRRWNWGAAGGWSQRKFLAPRGSIFTGVSGAHSDYYYAQLFGGHKIDIASSLGASLYANYLDAPVGGIDVTNYGAYTTYNRQFGRHLSAQASLGLDALDTTAIETVVNLLGQVGVRYTF</sequence>
<organism evidence="2 3">
    <name type="scientific">Sphingobium fluviale</name>
    <dbReference type="NCBI Taxonomy" id="2506423"/>
    <lineage>
        <taxon>Bacteria</taxon>
        <taxon>Pseudomonadati</taxon>
        <taxon>Pseudomonadota</taxon>
        <taxon>Alphaproteobacteria</taxon>
        <taxon>Sphingomonadales</taxon>
        <taxon>Sphingomonadaceae</taxon>
        <taxon>Sphingobium</taxon>
    </lineage>
</organism>
<comment type="caution">
    <text evidence="2">The sequence shown here is derived from an EMBL/GenBank/DDBJ whole genome shotgun (WGS) entry which is preliminary data.</text>
</comment>
<dbReference type="SUPFAM" id="SSF56935">
    <property type="entry name" value="Porins"/>
    <property type="match status" value="1"/>
</dbReference>
<feature type="signal peptide" evidence="1">
    <location>
        <begin position="1"/>
        <end position="22"/>
    </location>
</feature>
<protein>
    <recommendedName>
        <fullName evidence="4">Preprotein translocase subunit YajC</fullName>
    </recommendedName>
</protein>